<accession>A0ABQ7MFB6</accession>
<evidence type="ECO:0008006" key="4">
    <source>
        <dbReference type="Google" id="ProtNLM"/>
    </source>
</evidence>
<feature type="region of interest" description="Disordered" evidence="1">
    <location>
        <begin position="97"/>
        <end position="133"/>
    </location>
</feature>
<keyword evidence="3" id="KW-1185">Reference proteome</keyword>
<comment type="caution">
    <text evidence="2">The sequence shown here is derived from an EMBL/GenBank/DDBJ whole genome shotgun (WGS) entry which is preliminary data.</text>
</comment>
<sequence>MLDEQRSVGVPKRIASAIVTPSRGDNSDGNVTKRFKGTPRSLAFETLTQQDPKPATEDEQVIEALNDMDITEQLDGGMMDCEMQNDDLMGLELAEMEEKSGHERADHGAEQISQKPSGRSSKHIKHGYKSSASLGGQTKKFEILLRGSPQKRSSSSLSVRLMGTRNFTRRESALHSEVEALRWAMENMLQHSNCQSFGTDCKELIAMVKEPQAWPSFATELERIETLQICFPDFKIAHATSSLSNRIAFRRKKKKSRILNRIIGTAMVRGNVLVSLKTSRQAFHGQIRSSATTKSAPLAELLAHSAEAAGSQLISAGRTVQGFGPMVRVRAGGGPWGSGHEAMDRWGLGQGRGLSPEGLGKALGLCPTQTHAVLAKGRMRPRGCNPWPIVPIRWPVMPVRGARLTPSFSINMGSSLSISYIQSRVSGDLIVCEATSDQVWETESRRRAWRTLTWFRSPRNTFLDLAGHNQTANLDAGRLDGRFESQHRLGGWAKRLGMSQEARVVKGHELPTVVSCQRVSCPFLRDQTMSCPLRQVHGPRPDQVRKSAGPLSRTSSRPVAPRFYPDGWIGLRDDPDCSYLFISILSEELRMVLVKPRSREGSVSERLCNVWVDNARDELVIVYETVKKLCIGSHVSQ</sequence>
<evidence type="ECO:0000256" key="1">
    <source>
        <dbReference type="SAM" id="MobiDB-lite"/>
    </source>
</evidence>
<proteinExistence type="predicted"/>
<evidence type="ECO:0000313" key="2">
    <source>
        <dbReference type="EMBL" id="KAG5397442.1"/>
    </source>
</evidence>
<name>A0ABQ7MFB6_BRACM</name>
<feature type="compositionally biased region" description="Basic and acidic residues" evidence="1">
    <location>
        <begin position="97"/>
        <end position="109"/>
    </location>
</feature>
<organism evidence="2 3">
    <name type="scientific">Brassica rapa subsp. trilocularis</name>
    <dbReference type="NCBI Taxonomy" id="1813537"/>
    <lineage>
        <taxon>Eukaryota</taxon>
        <taxon>Viridiplantae</taxon>
        <taxon>Streptophyta</taxon>
        <taxon>Embryophyta</taxon>
        <taxon>Tracheophyta</taxon>
        <taxon>Spermatophyta</taxon>
        <taxon>Magnoliopsida</taxon>
        <taxon>eudicotyledons</taxon>
        <taxon>Gunneridae</taxon>
        <taxon>Pentapetalae</taxon>
        <taxon>rosids</taxon>
        <taxon>malvids</taxon>
        <taxon>Brassicales</taxon>
        <taxon>Brassicaceae</taxon>
        <taxon>Brassiceae</taxon>
        <taxon>Brassica</taxon>
    </lineage>
</organism>
<gene>
    <name evidence="2" type="primary">A05g504940.1_BraROA</name>
    <name evidence="2" type="ORF">IGI04_019256</name>
</gene>
<dbReference type="Proteomes" id="UP000823674">
    <property type="component" value="Chromosome A05"/>
</dbReference>
<feature type="region of interest" description="Disordered" evidence="1">
    <location>
        <begin position="534"/>
        <end position="557"/>
    </location>
</feature>
<reference evidence="2 3" key="1">
    <citation type="submission" date="2021-03" db="EMBL/GenBank/DDBJ databases">
        <authorList>
            <person name="King G.J."/>
            <person name="Bancroft I."/>
            <person name="Baten A."/>
            <person name="Bloomfield J."/>
            <person name="Borpatragohain P."/>
            <person name="He Z."/>
            <person name="Irish N."/>
            <person name="Irwin J."/>
            <person name="Liu K."/>
            <person name="Mauleon R.P."/>
            <person name="Moore J."/>
            <person name="Morris R."/>
            <person name="Ostergaard L."/>
            <person name="Wang B."/>
            <person name="Wells R."/>
        </authorList>
    </citation>
    <scope>NUCLEOTIDE SEQUENCE [LARGE SCALE GENOMIC DNA]</scope>
    <source>
        <strain evidence="2">R-o-18</strain>
        <tissue evidence="2">Leaf</tissue>
    </source>
</reference>
<evidence type="ECO:0000313" key="3">
    <source>
        <dbReference type="Proteomes" id="UP000823674"/>
    </source>
</evidence>
<protein>
    <recommendedName>
        <fullName evidence="4">RNase H type-1 domain-containing protein</fullName>
    </recommendedName>
</protein>
<dbReference type="EMBL" id="JADBGQ010000005">
    <property type="protein sequence ID" value="KAG5397442.1"/>
    <property type="molecule type" value="Genomic_DNA"/>
</dbReference>